<dbReference type="EMBL" id="AP014945">
    <property type="protein sequence ID" value="BAU23713.1"/>
    <property type="molecule type" value="Genomic_DNA"/>
</dbReference>
<feature type="domain" description="tRNA/rRNA methyltransferase SpoU type" evidence="7">
    <location>
        <begin position="17"/>
        <end position="166"/>
    </location>
</feature>
<dbReference type="STRING" id="1653476.THC_1346"/>
<protein>
    <recommendedName>
        <fullName evidence="5">tRNA (cytidine/uridine-2'-O-)-methyltransferase TrmJ</fullName>
        <ecNumber evidence="5">2.1.1.200</ecNumber>
    </recommendedName>
    <alternativeName>
        <fullName evidence="5">tRNA (cytidine(32)/uridine(32)-2'-O)-methyltransferase</fullName>
    </alternativeName>
    <alternativeName>
        <fullName evidence="5">tRNA Cm32/Um32 methyltransferase</fullName>
    </alternativeName>
</protein>
<dbReference type="SUPFAM" id="SSF75217">
    <property type="entry name" value="alpha/beta knot"/>
    <property type="match status" value="1"/>
</dbReference>
<feature type="compositionally biased region" description="Basic and acidic residues" evidence="6">
    <location>
        <begin position="261"/>
        <end position="277"/>
    </location>
</feature>
<dbReference type="Gene3D" id="1.10.8.590">
    <property type="match status" value="1"/>
</dbReference>
<dbReference type="Pfam" id="PF00588">
    <property type="entry name" value="SpoU_methylase"/>
    <property type="match status" value="1"/>
</dbReference>
<dbReference type="GO" id="GO:0005829">
    <property type="term" value="C:cytosol"/>
    <property type="evidence" value="ECO:0007669"/>
    <property type="project" value="TreeGrafter"/>
</dbReference>
<dbReference type="GO" id="GO:0003723">
    <property type="term" value="F:RNA binding"/>
    <property type="evidence" value="ECO:0007669"/>
    <property type="project" value="InterPro"/>
</dbReference>
<dbReference type="OrthoDB" id="9806346at2"/>
<keyword evidence="5" id="KW-0963">Cytoplasm</keyword>
<dbReference type="PANTHER" id="PTHR42786">
    <property type="entry name" value="TRNA/RRNA METHYLTRANSFERASE"/>
    <property type="match status" value="1"/>
</dbReference>
<comment type="function">
    <text evidence="5">Catalyzes the formation of 2'O-methylated cytidine (Cm32) or 2'O-methylated uridine (Um32) at position 32 in tRNA.</text>
</comment>
<feature type="region of interest" description="Disordered" evidence="6">
    <location>
        <begin position="256"/>
        <end position="277"/>
    </location>
</feature>
<comment type="catalytic activity">
    <reaction evidence="5">
        <text>cytidine(32) in tRNA + S-adenosyl-L-methionine = 2'-O-methylcytidine(32) in tRNA + S-adenosyl-L-homocysteine + H(+)</text>
        <dbReference type="Rhea" id="RHEA:42932"/>
        <dbReference type="Rhea" id="RHEA-COMP:10288"/>
        <dbReference type="Rhea" id="RHEA-COMP:10289"/>
        <dbReference type="ChEBI" id="CHEBI:15378"/>
        <dbReference type="ChEBI" id="CHEBI:57856"/>
        <dbReference type="ChEBI" id="CHEBI:59789"/>
        <dbReference type="ChEBI" id="CHEBI:74495"/>
        <dbReference type="ChEBI" id="CHEBI:82748"/>
        <dbReference type="EC" id="2.1.1.200"/>
    </reaction>
</comment>
<dbReference type="RefSeq" id="WP_068515155.1">
    <property type="nucleotide sequence ID" value="NZ_AP014945.1"/>
</dbReference>
<accession>A0A0U5AS16</accession>
<keyword evidence="5" id="KW-0819">tRNA processing</keyword>
<evidence type="ECO:0000256" key="5">
    <source>
        <dbReference type="RuleBase" id="RU362024"/>
    </source>
</evidence>
<evidence type="ECO:0000313" key="8">
    <source>
        <dbReference type="EMBL" id="BAU23713.1"/>
    </source>
</evidence>
<dbReference type="GO" id="GO:0160206">
    <property type="term" value="F:tRNA (cytidine(32)/uridine(32)-2'-O)-methyltransferase activity"/>
    <property type="evidence" value="ECO:0007669"/>
    <property type="project" value="UniProtKB-EC"/>
</dbReference>
<dbReference type="PANTHER" id="PTHR42786:SF2">
    <property type="entry name" value="TRNA (CYTIDINE_URIDINE-2'-O-)-METHYLTRANSFERASE TRMJ"/>
    <property type="match status" value="1"/>
</dbReference>
<keyword evidence="2 5" id="KW-0489">Methyltransferase</keyword>
<dbReference type="EC" id="2.1.1.200" evidence="5"/>
<keyword evidence="4 5" id="KW-0949">S-adenosyl-L-methionine</keyword>
<reference evidence="9" key="2">
    <citation type="journal article" date="2016" name="Int. J. Syst. Evol. Microbiol.">
        <title>Caldimicrobium thiodismutans sp. nov., a sulfur-disproportionating bacterium isolated from a hot spring.</title>
        <authorList>
            <person name="Kojima H."/>
            <person name="Umezawa K."/>
            <person name="Fukui M."/>
        </authorList>
    </citation>
    <scope>NUCLEOTIDE SEQUENCE [LARGE SCALE GENOMIC DNA]</scope>
    <source>
        <strain evidence="9">TF1</strain>
    </source>
</reference>
<dbReference type="InterPro" id="IPR004384">
    <property type="entry name" value="RNA_MeTrfase_TrmJ/LasT"/>
</dbReference>
<evidence type="ECO:0000313" key="9">
    <source>
        <dbReference type="Proteomes" id="UP000068196"/>
    </source>
</evidence>
<evidence type="ECO:0000256" key="3">
    <source>
        <dbReference type="ARBA" id="ARBA00022679"/>
    </source>
</evidence>
<evidence type="ECO:0000256" key="1">
    <source>
        <dbReference type="ARBA" id="ARBA00007228"/>
    </source>
</evidence>
<sequence>MQVRPVAKPKRANLTNISVILVNPLYPENIGSVARACANFGIEELLLVNPEDLTPLPMYAMATNTGKHILDKMRIFKDLPSALKDFNVVVGTTARLGKRRLVYHTPKEISKELCELSLNNRIAILFGNERLGLSNEDLFYCDKVITIPTTEKASLNVSQAVVIILYEIFQDATSGLKLKKPELATQKEINTMFKLIEATLKVIDYMPHQNPILWLTNIRRFLTSRELTSREVKIIMGFCRQFLWALGKPLNLSFEEGQEPQNDKSLETCQKDRSQKE</sequence>
<dbReference type="Proteomes" id="UP000068196">
    <property type="component" value="Chromosome"/>
</dbReference>
<dbReference type="InterPro" id="IPR029028">
    <property type="entry name" value="Alpha/beta_knot_MTases"/>
</dbReference>
<dbReference type="Gene3D" id="3.40.1280.10">
    <property type="match status" value="1"/>
</dbReference>
<dbReference type="CDD" id="cd18093">
    <property type="entry name" value="SpoU-like_TrmJ"/>
    <property type="match status" value="1"/>
</dbReference>
<proteinExistence type="inferred from homology"/>
<evidence type="ECO:0000256" key="2">
    <source>
        <dbReference type="ARBA" id="ARBA00022603"/>
    </source>
</evidence>
<dbReference type="GO" id="GO:0106339">
    <property type="term" value="F:tRNA (cytidine(32)-2'-O)-methyltransferase activity"/>
    <property type="evidence" value="ECO:0007669"/>
    <property type="project" value="RHEA"/>
</dbReference>
<dbReference type="PIRSF" id="PIRSF004808">
    <property type="entry name" value="LasT"/>
    <property type="match status" value="1"/>
</dbReference>
<evidence type="ECO:0000259" key="7">
    <source>
        <dbReference type="Pfam" id="PF00588"/>
    </source>
</evidence>
<evidence type="ECO:0000256" key="4">
    <source>
        <dbReference type="ARBA" id="ARBA00022691"/>
    </source>
</evidence>
<keyword evidence="3 8" id="KW-0808">Transferase</keyword>
<dbReference type="InterPro" id="IPR029026">
    <property type="entry name" value="tRNA_m1G_MTases_N"/>
</dbReference>
<dbReference type="AlphaFoldDB" id="A0A0U5AS16"/>
<comment type="subcellular location">
    <subcellularLocation>
        <location evidence="5">Cytoplasm</location>
    </subcellularLocation>
</comment>
<gene>
    <name evidence="5" type="primary">trmJ</name>
    <name evidence="8" type="ORF">THC_1346</name>
</gene>
<reference evidence="8 9" key="1">
    <citation type="journal article" date="2016" name="Int. J. Syst. Evol. Microbiol.">
        <title>Caldimicrobium thiodismutans sp. nov., a sulfur-disproportionating bacterium isolated from a hot spring, and emended description of the genus Caldimicrobium.</title>
        <authorList>
            <person name="Kojima H."/>
            <person name="Umezawa K."/>
            <person name="Fukui M."/>
        </authorList>
    </citation>
    <scope>NUCLEOTIDE SEQUENCE [LARGE SCALE GENOMIC DNA]</scope>
    <source>
        <strain evidence="8 9">TF1</strain>
    </source>
</reference>
<comment type="catalytic activity">
    <reaction evidence="5">
        <text>uridine(32) in tRNA + S-adenosyl-L-methionine = 2'-O-methyluridine(32) in tRNA + S-adenosyl-L-homocysteine + H(+)</text>
        <dbReference type="Rhea" id="RHEA:42936"/>
        <dbReference type="Rhea" id="RHEA-COMP:10107"/>
        <dbReference type="Rhea" id="RHEA-COMP:10290"/>
        <dbReference type="ChEBI" id="CHEBI:15378"/>
        <dbReference type="ChEBI" id="CHEBI:57856"/>
        <dbReference type="ChEBI" id="CHEBI:59789"/>
        <dbReference type="ChEBI" id="CHEBI:65315"/>
        <dbReference type="ChEBI" id="CHEBI:74478"/>
        <dbReference type="EC" id="2.1.1.200"/>
    </reaction>
</comment>
<comment type="subunit">
    <text evidence="5">Homodimer.</text>
</comment>
<keyword evidence="9" id="KW-1185">Reference proteome</keyword>
<organism evidence="8 9">
    <name type="scientific">Caldimicrobium thiodismutans</name>
    <dbReference type="NCBI Taxonomy" id="1653476"/>
    <lineage>
        <taxon>Bacteria</taxon>
        <taxon>Pseudomonadati</taxon>
        <taxon>Thermodesulfobacteriota</taxon>
        <taxon>Thermodesulfobacteria</taxon>
        <taxon>Thermodesulfobacteriales</taxon>
        <taxon>Thermodesulfobacteriaceae</taxon>
        <taxon>Caldimicrobium</taxon>
    </lineage>
</organism>
<evidence type="ECO:0000256" key="6">
    <source>
        <dbReference type="SAM" id="MobiDB-lite"/>
    </source>
</evidence>
<dbReference type="GO" id="GO:0002128">
    <property type="term" value="P:tRNA nucleoside ribose methylation"/>
    <property type="evidence" value="ECO:0007669"/>
    <property type="project" value="TreeGrafter"/>
</dbReference>
<name>A0A0U5AS16_9BACT</name>
<dbReference type="InterPro" id="IPR001537">
    <property type="entry name" value="SpoU_MeTrfase"/>
</dbReference>
<dbReference type="NCBIfam" id="TIGR00050">
    <property type="entry name" value="rRNA_methyl_1"/>
    <property type="match status" value="1"/>
</dbReference>
<comment type="similarity">
    <text evidence="1">Belongs to the class IV-like SAM-binding methyltransferase superfamily. RNA methyltransferase TrmH family.</text>
</comment>
<dbReference type="KEGG" id="cthi:THC_1346"/>